<organism evidence="2 3">
    <name type="scientific">Paraburkholderia panacisoli</name>
    <dbReference type="NCBI Taxonomy" id="2603818"/>
    <lineage>
        <taxon>Bacteria</taxon>
        <taxon>Pseudomonadati</taxon>
        <taxon>Pseudomonadota</taxon>
        <taxon>Betaproteobacteria</taxon>
        <taxon>Burkholderiales</taxon>
        <taxon>Burkholderiaceae</taxon>
        <taxon>Paraburkholderia</taxon>
    </lineage>
</organism>
<evidence type="ECO:0000256" key="1">
    <source>
        <dbReference type="SAM" id="Phobius"/>
    </source>
</evidence>
<evidence type="ECO:0000313" key="3">
    <source>
        <dbReference type="Proteomes" id="UP000325273"/>
    </source>
</evidence>
<feature type="transmembrane region" description="Helical" evidence="1">
    <location>
        <begin position="32"/>
        <end position="58"/>
    </location>
</feature>
<keyword evidence="1" id="KW-0472">Membrane</keyword>
<dbReference type="InterPro" id="IPR021344">
    <property type="entry name" value="DUF2970"/>
</dbReference>
<keyword evidence="1" id="KW-1133">Transmembrane helix</keyword>
<keyword evidence="1" id="KW-0812">Transmembrane</keyword>
<dbReference type="RefSeq" id="WP_149674307.1">
    <property type="nucleotide sequence ID" value="NZ_VTUZ01000033.1"/>
</dbReference>
<dbReference type="AlphaFoldDB" id="A0A5B0GP13"/>
<dbReference type="EMBL" id="VTUZ01000033">
    <property type="protein sequence ID" value="KAA1003689.1"/>
    <property type="molecule type" value="Genomic_DNA"/>
</dbReference>
<dbReference type="Proteomes" id="UP000325273">
    <property type="component" value="Unassembled WGS sequence"/>
</dbReference>
<keyword evidence="3" id="KW-1185">Reference proteome</keyword>
<name>A0A5B0GP13_9BURK</name>
<accession>A0A5B0GP13</accession>
<proteinExistence type="predicted"/>
<sequence length="67" mass="7241">MELFRMICMVLASFFGVRKRAAHEADMANVNMVLLPFVAVALALMIGLLIFGAVHLIADVTSSAQGF</sequence>
<reference evidence="2 3" key="1">
    <citation type="submission" date="2019-08" db="EMBL/GenBank/DDBJ databases">
        <title>Paraburkholderia sp. DCY113.</title>
        <authorList>
            <person name="Kang J."/>
        </authorList>
    </citation>
    <scope>NUCLEOTIDE SEQUENCE [LARGE SCALE GENOMIC DNA]</scope>
    <source>
        <strain evidence="2 3">DCY113</strain>
    </source>
</reference>
<gene>
    <name evidence="2" type="ORF">FVF58_35055</name>
</gene>
<evidence type="ECO:0000313" key="2">
    <source>
        <dbReference type="EMBL" id="KAA1003689.1"/>
    </source>
</evidence>
<comment type="caution">
    <text evidence="2">The sequence shown here is derived from an EMBL/GenBank/DDBJ whole genome shotgun (WGS) entry which is preliminary data.</text>
</comment>
<dbReference type="Pfam" id="PF11174">
    <property type="entry name" value="DUF2970"/>
    <property type="match status" value="1"/>
</dbReference>
<protein>
    <submittedName>
        <fullName evidence="2">DUF2970 domain-containing protein</fullName>
    </submittedName>
</protein>